<keyword evidence="6" id="KW-0211">Defensin</keyword>
<sequence length="76" mass="8730">ECVCLGKWKLTEDTGVTCEEGYGICRKKCRTYETEVHFCINGKRCCINSDSTILSRVVLEDVDRAKILITTRQAYY</sequence>
<keyword evidence="9" id="KW-1185">Reference proteome</keyword>
<keyword evidence="4" id="KW-0732">Signal</keyword>
<comment type="function">
    <text evidence="6">Has antibacterial activity.</text>
</comment>
<dbReference type="InterPro" id="IPR025933">
    <property type="entry name" value="Beta_defensin_dom"/>
</dbReference>
<evidence type="ECO:0000256" key="2">
    <source>
        <dbReference type="ARBA" id="ARBA00007371"/>
    </source>
</evidence>
<accession>A0A8C4L642</accession>
<evidence type="ECO:0000256" key="5">
    <source>
        <dbReference type="ARBA" id="ARBA00023157"/>
    </source>
</evidence>
<evidence type="ECO:0000259" key="7">
    <source>
        <dbReference type="Pfam" id="PF13841"/>
    </source>
</evidence>
<reference evidence="8 9" key="1">
    <citation type="journal article" date="2020" name="Nat. Commun.">
        <title>Donkey genomes provide new insights into domestication and selection for coat color.</title>
        <authorList>
            <person name="Wang"/>
            <person name="C."/>
            <person name="Li"/>
            <person name="H."/>
            <person name="Guo"/>
            <person name="Y."/>
            <person name="Huang"/>
            <person name="J."/>
            <person name="Sun"/>
            <person name="Y."/>
            <person name="Min"/>
            <person name="J."/>
            <person name="Wang"/>
            <person name="J."/>
            <person name="Fang"/>
            <person name="X."/>
            <person name="Zhao"/>
            <person name="Z."/>
            <person name="Wang"/>
            <person name="S."/>
            <person name="Zhang"/>
            <person name="Y."/>
            <person name="Liu"/>
            <person name="Q."/>
            <person name="Jiang"/>
            <person name="Q."/>
            <person name="Wang"/>
            <person name="X."/>
            <person name="Guo"/>
            <person name="Y."/>
            <person name="Yang"/>
            <person name="C."/>
            <person name="Wang"/>
            <person name="Y."/>
            <person name="Tian"/>
            <person name="F."/>
            <person name="Zhuang"/>
            <person name="G."/>
            <person name="Fan"/>
            <person name="Y."/>
            <person name="Gao"/>
            <person name="Q."/>
            <person name="Li"/>
            <person name="Y."/>
            <person name="Ju"/>
            <person name="Z."/>
            <person name="Li"/>
            <person name="J."/>
            <person name="Li"/>
            <person name="R."/>
            <person name="Hou"/>
            <person name="M."/>
            <person name="Yang"/>
            <person name="G."/>
            <person name="Liu"/>
            <person name="G."/>
            <person name="Liu"/>
            <person name="W."/>
            <person name="Guo"/>
            <person name="J."/>
            <person name="Pan"/>
            <person name="S."/>
            <person name="Fan"/>
            <person name="G."/>
            <person name="Zhang"/>
            <person name="W."/>
            <person name="Zhang"/>
            <person name="R."/>
            <person name="Yu"/>
            <person name="J."/>
            <person name="Zhang"/>
            <person name="X."/>
            <person name="Yin"/>
            <person name="Q."/>
            <person name="Ji"/>
            <person name="C."/>
            <person name="Jin"/>
            <person name="Y."/>
            <person name="Yue"/>
            <person name="G."/>
            <person name="Liu"/>
            <person name="M."/>
            <person name="Xu"/>
            <person name="J."/>
            <person name="Liu"/>
            <person name="S."/>
            <person name="Jordana"/>
            <person name="J."/>
            <person name="Noce"/>
            <person name="A."/>
            <person name="Amills"/>
            <person name="M."/>
            <person name="Wu"/>
            <person name="D.D."/>
            <person name="Li"/>
            <person name="S."/>
            <person name="Zhou"/>
            <person name="X. and Zhong"/>
            <person name="J."/>
        </authorList>
    </citation>
    <scope>NUCLEOTIDE SEQUENCE [LARGE SCALE GENOMIC DNA]</scope>
</reference>
<comment type="subcellular location">
    <subcellularLocation>
        <location evidence="1 6">Secreted</location>
    </subcellularLocation>
</comment>
<keyword evidence="3 6" id="KW-0964">Secreted</keyword>
<keyword evidence="5" id="KW-1015">Disulfide bond</keyword>
<evidence type="ECO:0000256" key="1">
    <source>
        <dbReference type="ARBA" id="ARBA00004613"/>
    </source>
</evidence>
<dbReference type="Pfam" id="PF13841">
    <property type="entry name" value="Defensin_beta_2"/>
    <property type="match status" value="1"/>
</dbReference>
<dbReference type="Proteomes" id="UP000694387">
    <property type="component" value="Chromosome 15"/>
</dbReference>
<evidence type="ECO:0000256" key="3">
    <source>
        <dbReference type="ARBA" id="ARBA00022525"/>
    </source>
</evidence>
<dbReference type="GO" id="GO:0045087">
    <property type="term" value="P:innate immune response"/>
    <property type="evidence" value="ECO:0007669"/>
    <property type="project" value="InterPro"/>
</dbReference>
<protein>
    <recommendedName>
        <fullName evidence="6">Beta-defensin</fullName>
    </recommendedName>
</protein>
<proteinExistence type="inferred from homology"/>
<organism evidence="8 9">
    <name type="scientific">Equus asinus</name>
    <name type="common">Donkey</name>
    <name type="synonym">Equus africanus asinus</name>
    <dbReference type="NCBI Taxonomy" id="9793"/>
    <lineage>
        <taxon>Eukaryota</taxon>
        <taxon>Metazoa</taxon>
        <taxon>Chordata</taxon>
        <taxon>Craniata</taxon>
        <taxon>Vertebrata</taxon>
        <taxon>Euteleostomi</taxon>
        <taxon>Mammalia</taxon>
        <taxon>Eutheria</taxon>
        <taxon>Laurasiatheria</taxon>
        <taxon>Perissodactyla</taxon>
        <taxon>Equidae</taxon>
        <taxon>Equus</taxon>
    </lineage>
</organism>
<evidence type="ECO:0000256" key="6">
    <source>
        <dbReference type="RuleBase" id="RU231113"/>
    </source>
</evidence>
<dbReference type="GO" id="GO:0005576">
    <property type="term" value="C:extracellular region"/>
    <property type="evidence" value="ECO:0007669"/>
    <property type="project" value="UniProtKB-SubCell"/>
</dbReference>
<name>A0A8C4L642_EQUAS</name>
<dbReference type="GO" id="GO:0042742">
    <property type="term" value="P:defense response to bacterium"/>
    <property type="evidence" value="ECO:0007669"/>
    <property type="project" value="UniProtKB-UniRule"/>
</dbReference>
<evidence type="ECO:0000313" key="9">
    <source>
        <dbReference type="Proteomes" id="UP000694387"/>
    </source>
</evidence>
<dbReference type="Ensembl" id="ENSEAST00005005293.2">
    <property type="protein sequence ID" value="ENSEASP00005004832.2"/>
    <property type="gene ID" value="ENSEASG00005003642.2"/>
</dbReference>
<reference evidence="8" key="3">
    <citation type="submission" date="2025-09" db="UniProtKB">
        <authorList>
            <consortium name="Ensembl"/>
        </authorList>
    </citation>
    <scope>IDENTIFICATION</scope>
</reference>
<keyword evidence="6" id="KW-0044">Antibiotic</keyword>
<comment type="similarity">
    <text evidence="2 6">Belongs to the beta-defensin family.</text>
</comment>
<dbReference type="AlphaFoldDB" id="A0A8C4L642"/>
<dbReference type="GeneTree" id="ENSGT00900000143580"/>
<reference evidence="8" key="2">
    <citation type="submission" date="2025-08" db="UniProtKB">
        <authorList>
            <consortium name="Ensembl"/>
        </authorList>
    </citation>
    <scope>IDENTIFICATION</scope>
</reference>
<feature type="domain" description="Beta-defensin" evidence="7">
    <location>
        <begin position="17"/>
        <end position="46"/>
    </location>
</feature>
<evidence type="ECO:0000256" key="4">
    <source>
        <dbReference type="ARBA" id="ARBA00022729"/>
    </source>
</evidence>
<keyword evidence="6" id="KW-0929">Antimicrobial</keyword>
<evidence type="ECO:0000313" key="8">
    <source>
        <dbReference type="Ensembl" id="ENSEASP00005004832.2"/>
    </source>
</evidence>